<reference evidence="2" key="1">
    <citation type="submission" date="2012-10" db="EMBL/GenBank/DDBJ databases">
        <authorList>
            <person name="Harkins D.M."/>
            <person name="Durkin A.S."/>
            <person name="Brinkac L.M."/>
            <person name="Haft D.H."/>
            <person name="Selengut J.D."/>
            <person name="Sanka R."/>
            <person name="DePew J."/>
            <person name="Purushe J."/>
            <person name="Matthias M.A."/>
            <person name="Vinetz J.M."/>
            <person name="Sutton G.G."/>
            <person name="Nierman W.C."/>
            <person name="Fouts D.E."/>
        </authorList>
    </citation>
    <scope>NUCLEOTIDE SEQUENCE [LARGE SCALE GENOMIC DNA]</scope>
    <source>
        <strain evidence="2">MOR084</strain>
    </source>
</reference>
<proteinExistence type="predicted"/>
<feature type="transmembrane region" description="Helical" evidence="1">
    <location>
        <begin position="55"/>
        <end position="78"/>
    </location>
</feature>
<keyword evidence="1" id="KW-0812">Transmembrane</keyword>
<evidence type="ECO:0000313" key="2">
    <source>
        <dbReference type="EMBL" id="EKO34338.1"/>
    </source>
</evidence>
<dbReference type="EMBL" id="AHON02000032">
    <property type="protein sequence ID" value="EKO34338.1"/>
    <property type="molecule type" value="Genomic_DNA"/>
</dbReference>
<name>A0A0E2BG94_9LEPT</name>
<keyword evidence="3" id="KW-1185">Reference proteome</keyword>
<dbReference type="AlphaFoldDB" id="A0A0E2BG94"/>
<evidence type="ECO:0000313" key="3">
    <source>
        <dbReference type="Proteomes" id="UP000006329"/>
    </source>
</evidence>
<sequence>MFLFVGCLKFARGMRRTSIKSKDNDFKIKSLNEIAVLRSITIRKNLFYRNSPFDILPIMIILKALIVFEILIFGNLLLAQQTIQKSESDLEKKVAEEVKKIRELSGESESSFFELPGRDTKPILKLEKMGMAIIPFLLPYLSDTSQTGAVRVHHSGHRDTGPYRRAVIVNEYIGYIINQIADHRFYLPGKTGEDDGISLGDYGLVDMDRIRSFQTLVANWYQKNKNKSLEERKLDDLQDAFHTNRFAAYYWLGESKLEKYRLPLENKIKELFKSDSDTLKDREMIDCVEALAKIRNPKSAKIVRKVTSHFSYRIYMTYRSEEEGNSPGYSDQINDLFRVYRALAKLGHKKEALVRLNELKKDYLEEMDGDTQKEFLENLRKAKKW</sequence>
<comment type="caution">
    <text evidence="2">The sequence shown here is derived from an EMBL/GenBank/DDBJ whole genome shotgun (WGS) entry which is preliminary data.</text>
</comment>
<keyword evidence="1" id="KW-0472">Membrane</keyword>
<accession>A0A0E2BG94</accession>
<evidence type="ECO:0000256" key="1">
    <source>
        <dbReference type="SAM" id="Phobius"/>
    </source>
</evidence>
<gene>
    <name evidence="2" type="ORF">LEP1GSC179_1883</name>
</gene>
<protein>
    <submittedName>
        <fullName evidence="2">Uncharacterized protein</fullName>
    </submittedName>
</protein>
<keyword evidence="1" id="KW-1133">Transmembrane helix</keyword>
<organism evidence="2 3">
    <name type="scientific">Leptospira santarosai str. MOR084</name>
    <dbReference type="NCBI Taxonomy" id="1049984"/>
    <lineage>
        <taxon>Bacteria</taxon>
        <taxon>Pseudomonadati</taxon>
        <taxon>Spirochaetota</taxon>
        <taxon>Spirochaetia</taxon>
        <taxon>Leptospirales</taxon>
        <taxon>Leptospiraceae</taxon>
        <taxon>Leptospira</taxon>
    </lineage>
</organism>
<dbReference type="Proteomes" id="UP000006329">
    <property type="component" value="Unassembled WGS sequence"/>
</dbReference>